<name>A0A7S3GJJ2_9EUKA</name>
<proteinExistence type="predicted"/>
<reference evidence="2" key="1">
    <citation type="submission" date="2021-01" db="EMBL/GenBank/DDBJ databases">
        <authorList>
            <person name="Corre E."/>
            <person name="Pelletier E."/>
            <person name="Niang G."/>
            <person name="Scheremetjew M."/>
            <person name="Finn R."/>
            <person name="Kale V."/>
            <person name="Holt S."/>
            <person name="Cochrane G."/>
            <person name="Meng A."/>
            <person name="Brown T."/>
            <person name="Cohen L."/>
        </authorList>
    </citation>
    <scope>NUCLEOTIDE SEQUENCE</scope>
    <source>
        <strain evidence="2">NIES-2562</strain>
    </source>
</reference>
<feature type="non-terminal residue" evidence="2">
    <location>
        <position position="100"/>
    </location>
</feature>
<feature type="compositionally biased region" description="Basic and acidic residues" evidence="1">
    <location>
        <begin position="83"/>
        <end position="100"/>
    </location>
</feature>
<dbReference type="AlphaFoldDB" id="A0A7S3GJJ2"/>
<feature type="compositionally biased region" description="Basic and acidic residues" evidence="1">
    <location>
        <begin position="14"/>
        <end position="34"/>
    </location>
</feature>
<dbReference type="EMBL" id="HBIB01046775">
    <property type="protein sequence ID" value="CAE0268375.1"/>
    <property type="molecule type" value="Transcribed_RNA"/>
</dbReference>
<feature type="compositionally biased region" description="Polar residues" evidence="1">
    <location>
        <begin position="1"/>
        <end position="10"/>
    </location>
</feature>
<sequence length="100" mass="11408">MSYAKQNGSAASDWAKKRQMQMERARKLREERLRNAGSEPADPAPSTSSRPSSRSSNTGRRNSVEEQQGSTSQGYSSSQHVQRRMEEIKQYQQDSHRDHP</sequence>
<accession>A0A7S3GJJ2</accession>
<evidence type="ECO:0000256" key="1">
    <source>
        <dbReference type="SAM" id="MobiDB-lite"/>
    </source>
</evidence>
<feature type="compositionally biased region" description="Low complexity" evidence="1">
    <location>
        <begin position="45"/>
        <end position="79"/>
    </location>
</feature>
<protein>
    <submittedName>
        <fullName evidence="2">Uncharacterized protein</fullName>
    </submittedName>
</protein>
<organism evidence="2">
    <name type="scientific">Palpitomonas bilix</name>
    <dbReference type="NCBI Taxonomy" id="652834"/>
    <lineage>
        <taxon>Eukaryota</taxon>
        <taxon>Eukaryota incertae sedis</taxon>
    </lineage>
</organism>
<gene>
    <name evidence="2" type="ORF">PBIL07802_LOCUS30725</name>
</gene>
<feature type="region of interest" description="Disordered" evidence="1">
    <location>
        <begin position="1"/>
        <end position="100"/>
    </location>
</feature>
<evidence type="ECO:0000313" key="2">
    <source>
        <dbReference type="EMBL" id="CAE0268375.1"/>
    </source>
</evidence>